<sequence length="25" mass="3115">MKRMFIRFGPRRRSRPRMRPKPAGE</sequence>
<evidence type="ECO:0000313" key="3">
    <source>
        <dbReference type="Proteomes" id="UP000007319"/>
    </source>
</evidence>
<name>A0A9P1NKI8_9PROT</name>
<dbReference type="KEGG" id="abs:AZOBR_10268"/>
<organism evidence="2 3">
    <name type="scientific">Azospirillum baldaniorum</name>
    <dbReference type="NCBI Taxonomy" id="1064539"/>
    <lineage>
        <taxon>Bacteria</taxon>
        <taxon>Pseudomonadati</taxon>
        <taxon>Pseudomonadota</taxon>
        <taxon>Alphaproteobacteria</taxon>
        <taxon>Rhodospirillales</taxon>
        <taxon>Azospirillaceae</taxon>
        <taxon>Azospirillum</taxon>
    </lineage>
</organism>
<dbReference type="EMBL" id="HE577327">
    <property type="protein sequence ID" value="CCC96481.1"/>
    <property type="molecule type" value="Genomic_DNA"/>
</dbReference>
<gene>
    <name evidence="2" type="ORF">AZOBR_10268</name>
</gene>
<evidence type="ECO:0000256" key="1">
    <source>
        <dbReference type="SAM" id="MobiDB-lite"/>
    </source>
</evidence>
<keyword evidence="3" id="KW-1185">Reference proteome</keyword>
<accession>A0A9P1NKI8</accession>
<reference evidence="2 3" key="1">
    <citation type="journal article" date="2011" name="PLoS Genet.">
        <title>Azospirillum genomes reveal transition of bacteria from aquatic to terrestrial environments.</title>
        <authorList>
            <person name="Wisniewski-Dye F."/>
            <person name="Borziak K."/>
            <person name="Khalsa-Moyers G."/>
            <person name="Alexandre G."/>
            <person name="Sukharnikov L.O."/>
            <person name="Wuichet K."/>
            <person name="Hurst G.B."/>
            <person name="McDonald W.H."/>
            <person name="Robertson J.S."/>
            <person name="Barbe V."/>
            <person name="Calteau A."/>
            <person name="Rouy Z."/>
            <person name="Mangenot S."/>
            <person name="Prigent-Combaret C."/>
            <person name="Normand P."/>
            <person name="Boyer M."/>
            <person name="Siguier P."/>
            <person name="Dessaux Y."/>
            <person name="Elmerich C."/>
            <person name="Condemine G."/>
            <person name="Krishnen G."/>
            <person name="Kennedy I."/>
            <person name="Paterson A.H."/>
            <person name="Gonzalez V."/>
            <person name="Mavingui P."/>
            <person name="Zhulin I.B."/>
        </authorList>
    </citation>
    <scope>NUCLEOTIDE SEQUENCE [LARGE SCALE GENOMIC DNA]</scope>
    <source>
        <strain evidence="2 3">Sp245</strain>
    </source>
</reference>
<dbReference type="AlphaFoldDB" id="A0A9P1NKI8"/>
<protein>
    <submittedName>
        <fullName evidence="2">Uncharacterized protein</fullName>
    </submittedName>
</protein>
<proteinExistence type="predicted"/>
<dbReference type="Proteomes" id="UP000007319">
    <property type="component" value="Chromosome"/>
</dbReference>
<feature type="region of interest" description="Disordered" evidence="1">
    <location>
        <begin position="1"/>
        <end position="25"/>
    </location>
</feature>
<evidence type="ECO:0000313" key="2">
    <source>
        <dbReference type="EMBL" id="CCC96481.1"/>
    </source>
</evidence>